<protein>
    <submittedName>
        <fullName evidence="8">MFS transporter</fullName>
    </submittedName>
</protein>
<organism evidence="8 9">
    <name type="scientific">Paraburkholderia largidicola</name>
    <dbReference type="NCBI Taxonomy" id="3014751"/>
    <lineage>
        <taxon>Bacteria</taxon>
        <taxon>Pseudomonadati</taxon>
        <taxon>Pseudomonadota</taxon>
        <taxon>Betaproteobacteria</taxon>
        <taxon>Burkholderiales</taxon>
        <taxon>Burkholderiaceae</taxon>
        <taxon>Paraburkholderia</taxon>
    </lineage>
</organism>
<feature type="transmembrane region" description="Helical" evidence="6">
    <location>
        <begin position="267"/>
        <end position="285"/>
    </location>
</feature>
<dbReference type="InterPro" id="IPR050189">
    <property type="entry name" value="MFS_Efflux_Transporters"/>
</dbReference>
<feature type="transmembrane region" description="Helical" evidence="6">
    <location>
        <begin position="199"/>
        <end position="222"/>
    </location>
</feature>
<reference evidence="8 9" key="1">
    <citation type="journal article" date="2020" name="Genes (Basel)">
        <title>Genomic Comparison of Insect Gut Symbionts from Divergent Burkholderia Subclades.</title>
        <authorList>
            <person name="Takeshita K."/>
            <person name="Kikuchi Y."/>
        </authorList>
    </citation>
    <scope>NUCLEOTIDE SEQUENCE [LARGE SCALE GENOMIC DNA]</scope>
    <source>
        <strain evidence="8 9">PGU16</strain>
        <plasmid evidence="8 9">PPGU16_p1</plasmid>
    </source>
</reference>
<sequence>MKFAVPLLAAAAFAMLTNEFNIIGVIPLIAHDLNVPVSQVGLLVSAFAFTVAITGPFLTLALRHVERRLLFTSVLGVTVIGAAMAALAPNYAFLAVGRVLSALALPVYWSMATSTAAKIAGPAKAGSAIATVFSGVAVASVVGSPITTILADEFGWRMAFAAGGAICACIALLIWFFFPRITIDPDETRASALKILTCPLILINLVMSLLALTAMFTSYTYLADVLTRLGHFTVASTGWILMGFGVAGIVGNAIAGRFVDSNPLRSAVVAIVVAAVSMAAFPGLLGNRVVAMTTLAIWGAAHAAGFVTNHVRTIRSAPAALQDLTASLNVSIFNAGIGLGAVVGGKVIDAAGLQEVGVAGALSGVLALVVAGIIVLSTKRFEAAYPIRGDQRNRPTPKGCGL</sequence>
<dbReference type="SUPFAM" id="SSF103473">
    <property type="entry name" value="MFS general substrate transporter"/>
    <property type="match status" value="1"/>
</dbReference>
<keyword evidence="3 6" id="KW-0812">Transmembrane</keyword>
<proteinExistence type="predicted"/>
<evidence type="ECO:0000256" key="4">
    <source>
        <dbReference type="ARBA" id="ARBA00022989"/>
    </source>
</evidence>
<evidence type="ECO:0000256" key="1">
    <source>
        <dbReference type="ARBA" id="ARBA00004651"/>
    </source>
</evidence>
<dbReference type="InterPro" id="IPR036259">
    <property type="entry name" value="MFS_trans_sf"/>
</dbReference>
<evidence type="ECO:0000259" key="7">
    <source>
        <dbReference type="PROSITE" id="PS50850"/>
    </source>
</evidence>
<dbReference type="PANTHER" id="PTHR43124">
    <property type="entry name" value="PURINE EFFLUX PUMP PBUE"/>
    <property type="match status" value="1"/>
</dbReference>
<evidence type="ECO:0000313" key="9">
    <source>
        <dbReference type="Proteomes" id="UP000510888"/>
    </source>
</evidence>
<dbReference type="InterPro" id="IPR020846">
    <property type="entry name" value="MFS_dom"/>
</dbReference>
<keyword evidence="5 6" id="KW-0472">Membrane</keyword>
<keyword evidence="2" id="KW-1003">Cell membrane</keyword>
<comment type="subcellular location">
    <subcellularLocation>
        <location evidence="1">Cell membrane</location>
        <topology evidence="1">Multi-pass membrane protein</topology>
    </subcellularLocation>
</comment>
<dbReference type="AlphaFoldDB" id="A0A7I8BXS0"/>
<evidence type="ECO:0000256" key="3">
    <source>
        <dbReference type="ARBA" id="ARBA00022692"/>
    </source>
</evidence>
<accession>A0A7I8BXS0</accession>
<dbReference type="PROSITE" id="PS50850">
    <property type="entry name" value="MFS"/>
    <property type="match status" value="1"/>
</dbReference>
<evidence type="ECO:0000256" key="2">
    <source>
        <dbReference type="ARBA" id="ARBA00022475"/>
    </source>
</evidence>
<feature type="transmembrane region" description="Helical" evidence="6">
    <location>
        <begin position="42"/>
        <end position="62"/>
    </location>
</feature>
<feature type="transmembrane region" description="Helical" evidence="6">
    <location>
        <begin position="154"/>
        <end position="178"/>
    </location>
</feature>
<dbReference type="Gene3D" id="1.20.1250.20">
    <property type="entry name" value="MFS general substrate transporter like domains"/>
    <property type="match status" value="1"/>
</dbReference>
<feature type="transmembrane region" description="Helical" evidence="6">
    <location>
        <begin position="324"/>
        <end position="344"/>
    </location>
</feature>
<dbReference type="Pfam" id="PF07690">
    <property type="entry name" value="MFS_1"/>
    <property type="match status" value="1"/>
</dbReference>
<geneLocation type="plasmid" evidence="8 9">
    <name>PPGU16_p1</name>
</geneLocation>
<dbReference type="GO" id="GO:0005886">
    <property type="term" value="C:plasma membrane"/>
    <property type="evidence" value="ECO:0007669"/>
    <property type="project" value="UniProtKB-SubCell"/>
</dbReference>
<dbReference type="EMBL" id="AP023176">
    <property type="protein sequence ID" value="BCF92750.1"/>
    <property type="molecule type" value="Genomic_DNA"/>
</dbReference>
<evidence type="ECO:0000256" key="6">
    <source>
        <dbReference type="SAM" id="Phobius"/>
    </source>
</evidence>
<keyword evidence="8" id="KW-0614">Plasmid</keyword>
<dbReference type="Proteomes" id="UP000510888">
    <property type="component" value="Plasmid PPGU16_p1"/>
</dbReference>
<feature type="domain" description="Major facilitator superfamily (MFS) profile" evidence="7">
    <location>
        <begin position="4"/>
        <end position="379"/>
    </location>
</feature>
<dbReference type="RefSeq" id="WP_180726280.1">
    <property type="nucleotide sequence ID" value="NZ_AP023176.1"/>
</dbReference>
<dbReference type="GO" id="GO:0022857">
    <property type="term" value="F:transmembrane transporter activity"/>
    <property type="evidence" value="ECO:0007669"/>
    <property type="project" value="InterPro"/>
</dbReference>
<feature type="transmembrane region" description="Helical" evidence="6">
    <location>
        <begin position="123"/>
        <end position="142"/>
    </location>
</feature>
<dbReference type="KEGG" id="plad:PPGU16_58170"/>
<evidence type="ECO:0000256" key="5">
    <source>
        <dbReference type="ARBA" id="ARBA00023136"/>
    </source>
</evidence>
<dbReference type="PANTHER" id="PTHR43124:SF10">
    <property type="entry name" value="PURINE EFFLUX PUMP PBUE"/>
    <property type="match status" value="1"/>
</dbReference>
<feature type="transmembrane region" description="Helical" evidence="6">
    <location>
        <begin position="356"/>
        <end position="378"/>
    </location>
</feature>
<feature type="transmembrane region" description="Helical" evidence="6">
    <location>
        <begin position="69"/>
        <end position="87"/>
    </location>
</feature>
<gene>
    <name evidence="8" type="ORF">PPGU16_58170</name>
</gene>
<name>A0A7I8BXS0_9BURK</name>
<dbReference type="CDD" id="cd17324">
    <property type="entry name" value="MFS_NepI_like"/>
    <property type="match status" value="1"/>
</dbReference>
<keyword evidence="4 6" id="KW-1133">Transmembrane helix</keyword>
<feature type="transmembrane region" description="Helical" evidence="6">
    <location>
        <begin position="291"/>
        <end position="312"/>
    </location>
</feature>
<feature type="transmembrane region" description="Helical" evidence="6">
    <location>
        <begin position="93"/>
        <end position="111"/>
    </location>
</feature>
<keyword evidence="9" id="KW-1185">Reference proteome</keyword>
<evidence type="ECO:0000313" key="8">
    <source>
        <dbReference type="EMBL" id="BCF92750.1"/>
    </source>
</evidence>
<dbReference type="InterPro" id="IPR011701">
    <property type="entry name" value="MFS"/>
</dbReference>
<feature type="transmembrane region" description="Helical" evidence="6">
    <location>
        <begin position="234"/>
        <end position="255"/>
    </location>
</feature>